<dbReference type="InterPro" id="IPR015943">
    <property type="entry name" value="WD40/YVTN_repeat-like_dom_sf"/>
</dbReference>
<dbReference type="PANTHER" id="PTHR47199:SF2">
    <property type="entry name" value="PHOTOSYSTEM II STABILITY_ASSEMBLY FACTOR HCF136, CHLOROPLASTIC"/>
    <property type="match status" value="1"/>
</dbReference>
<proteinExistence type="predicted"/>
<dbReference type="SUPFAM" id="SSF110296">
    <property type="entry name" value="Oligoxyloglucan reducing end-specific cellobiohydrolase"/>
    <property type="match status" value="1"/>
</dbReference>
<reference evidence="1 2" key="2">
    <citation type="journal article" date="2021" name="Int. J. Syst. Evol. Microbiol.">
        <title>Isolation and Polyphasic Characterization of Desulfuromonas versatilis sp. Nov., an Electrogenic Bacteria Capable of Versatile Metabolism Isolated from a Graphene Oxide-Reducing Enrichment Culture.</title>
        <authorList>
            <person name="Xie L."/>
            <person name="Yoshida N."/>
            <person name="Ishii S."/>
            <person name="Meng L."/>
        </authorList>
    </citation>
    <scope>NUCLEOTIDE SEQUENCE [LARGE SCALE GENOMIC DNA]</scope>
    <source>
        <strain evidence="1 2">NIT-T3</strain>
    </source>
</reference>
<sequence length="478" mass="49401">MKKNELSLPKPTGLPRILAQCLLAAVLWGIPSSLWAVWIPIPTPYGDHLNAVHFPVSDQVGFVAADAGFMFRTTNGGASWTYIGYAGASLNGIHFINNNTGFAVGNGGLITKITNASGGPTISPATPGSNQLMAVHFPNPALPVNSQIGYAVGGGGNFLRTTDGGANWSELNTTGATVKLYDVFFYNDGNGIHTDDIGYTVGASGTILRTEDGGATWENQGPGGLFSFYSIAMLTDKQAIAVGDGGMIYRTSNGKTWSPVASPTGDDLNAVDFSAGGGIGYAVGGKGTIIQTGDGGSTWSLSPQSGVITKKDLQGLSVVAPGTFAYAVGKGGDTIKLIDGNAAVSLTKQAFDQGGTWIPHGIRLPKGTRIKFMVYLFSDQSATNDVRFVDVLDPAFGYVPGTLRVGTMNTSSFGGVPLTPAEETTLFANATTVVGDAINSTDVAGISGATIEVGLPGNAVLNVGNNRVWALTYEVVLQ</sequence>
<reference evidence="1 2" key="1">
    <citation type="journal article" date="2016" name="C (Basel)">
        <title>Selective Growth of and Electricity Production by Marine Exoelectrogenic Bacteria in Self-Aggregated Hydrogel of Microbially Reduced Graphene Oxide.</title>
        <authorList>
            <person name="Yoshida N."/>
            <person name="Goto Y."/>
            <person name="Miyata Y."/>
        </authorList>
    </citation>
    <scope>NUCLEOTIDE SEQUENCE [LARGE SCALE GENOMIC DNA]</scope>
    <source>
        <strain evidence="1 2">NIT-T3</strain>
    </source>
</reference>
<dbReference type="SUPFAM" id="SSF50939">
    <property type="entry name" value="Sialidases"/>
    <property type="match status" value="1"/>
</dbReference>
<dbReference type="InterPro" id="IPR036278">
    <property type="entry name" value="Sialidase_sf"/>
</dbReference>
<dbReference type="Gene3D" id="2.130.10.10">
    <property type="entry name" value="YVTN repeat-like/Quinoprotein amine dehydrogenase"/>
    <property type="match status" value="2"/>
</dbReference>
<evidence type="ECO:0000313" key="1">
    <source>
        <dbReference type="EMBL" id="BCR05823.1"/>
    </source>
</evidence>
<accession>A0ABM8HV77</accession>
<gene>
    <name evidence="1" type="ORF">DESUT3_28920</name>
</gene>
<protein>
    <recommendedName>
        <fullName evidence="3">Photosynthesis system II assembly factor Ycf48/Hcf136-like domain-containing protein</fullName>
    </recommendedName>
</protein>
<dbReference type="EMBL" id="AP024355">
    <property type="protein sequence ID" value="BCR05823.1"/>
    <property type="molecule type" value="Genomic_DNA"/>
</dbReference>
<name>A0ABM8HV77_9BACT</name>
<evidence type="ECO:0000313" key="2">
    <source>
        <dbReference type="Proteomes" id="UP001319827"/>
    </source>
</evidence>
<organism evidence="1 2">
    <name type="scientific">Desulfuromonas versatilis</name>
    <dbReference type="NCBI Taxonomy" id="2802975"/>
    <lineage>
        <taxon>Bacteria</taxon>
        <taxon>Pseudomonadati</taxon>
        <taxon>Thermodesulfobacteriota</taxon>
        <taxon>Desulfuromonadia</taxon>
        <taxon>Desulfuromonadales</taxon>
        <taxon>Desulfuromonadaceae</taxon>
        <taxon>Desulfuromonas</taxon>
    </lineage>
</organism>
<keyword evidence="2" id="KW-1185">Reference proteome</keyword>
<dbReference type="Proteomes" id="UP001319827">
    <property type="component" value="Chromosome"/>
</dbReference>
<dbReference type="PANTHER" id="PTHR47199">
    <property type="entry name" value="PHOTOSYSTEM II STABILITY/ASSEMBLY FACTOR HCF136, CHLOROPLASTIC"/>
    <property type="match status" value="1"/>
</dbReference>
<dbReference type="RefSeq" id="WP_221249221.1">
    <property type="nucleotide sequence ID" value="NZ_AP024355.1"/>
</dbReference>
<evidence type="ECO:0008006" key="3">
    <source>
        <dbReference type="Google" id="ProtNLM"/>
    </source>
</evidence>